<dbReference type="AlphaFoldDB" id="Q97H18"/>
<sequence length="544" mass="62664">MNEITKNSIEKSKKENLEVNYVIEKSKDNKNVLKVIKDGKSMYMGSKYNASRDIEDIFNKIEDGHKDIAVIFGLGSGEYIKHILHMNNKLKKIVVIEPDFNTIKAFTFTEYFNEIVNDKRFYLCPLLKDEFFVSLSSILKENEVSEINYIVFPNYNRIYGDELKYCTEILQHYIDISLSNKGTNEKFSKLWFQCYVKNLRYIVKSTPVYYLNNLFKGLPAVIVSAGPSLEKNISYLKEYQNKCVIISGGRTLKPLLELGISPDFVCIIDPADIAYQQIKDYDYSRFPLVYFEKTNWRVVENHKGNKIINSYDENLKRLLGTDVGALDHGGSVAHNCLGLAVKLGCNPIIMIGQDFAYTNDKTHAGIASLESEIESSEELENEMYVKDVFGEMVKTDSVLNMYRKTMEEMIKIYSDREYINCTEGGAYIEGTKIGELKKVLHNHCKSILNKDISSVFLKSNNVKVSGVIKELKNTLKEGEKIIESIKDINKEDKGYEKIRSYIEKHFLLNYVCEIGDENKKDYSKLSEELMEDLKIIEDTIEFIK</sequence>
<dbReference type="HOGENOM" id="CLU_026503_0_0_9"/>
<proteinExistence type="predicted"/>
<dbReference type="KEGG" id="cac:CA_C2196"/>
<gene>
    <name evidence="2" type="ordered locus">CA_C2196</name>
</gene>
<dbReference type="PANTHER" id="PTHR41786:SF1">
    <property type="entry name" value="6-HYDROXYMETHYLPTERIN DIPHOSPHOKINASE MPTE-LIKE DOMAIN-CONTAINING PROTEIN"/>
    <property type="match status" value="1"/>
</dbReference>
<evidence type="ECO:0000313" key="2">
    <source>
        <dbReference type="EMBL" id="AAK80153.1"/>
    </source>
</evidence>
<protein>
    <submittedName>
        <fullName evidence="2">Uncharacterized conserved protein</fullName>
    </submittedName>
</protein>
<accession>Q97H18</accession>
<name>Q97H18_CLOAB</name>
<dbReference type="Proteomes" id="UP000000814">
    <property type="component" value="Chromosome"/>
</dbReference>
<dbReference type="eggNOG" id="COG2604">
    <property type="taxonomic scope" value="Bacteria"/>
</dbReference>
<dbReference type="OrthoDB" id="5291305at2"/>
<dbReference type="PANTHER" id="PTHR41786">
    <property type="entry name" value="MOTILITY ACCESSORY FACTOR MAF"/>
    <property type="match status" value="1"/>
</dbReference>
<dbReference type="STRING" id="272562.CA_C2196"/>
<organism evidence="2 3">
    <name type="scientific">Clostridium acetobutylicum (strain ATCC 824 / DSM 792 / JCM 1419 / IAM 19013 / LMG 5710 / NBRC 13948 / NRRL B-527 / VKM B-1787 / 2291 / W)</name>
    <dbReference type="NCBI Taxonomy" id="272562"/>
    <lineage>
        <taxon>Bacteria</taxon>
        <taxon>Bacillati</taxon>
        <taxon>Bacillota</taxon>
        <taxon>Clostridia</taxon>
        <taxon>Eubacteriales</taxon>
        <taxon>Clostridiaceae</taxon>
        <taxon>Clostridium</taxon>
    </lineage>
</organism>
<reference evidence="2 3" key="1">
    <citation type="journal article" date="2001" name="J. Bacteriol.">
        <title>Genome sequence and comparative analysis of the solvent-producing bacterium Clostridium acetobutylicum.</title>
        <authorList>
            <person name="Nolling J."/>
            <person name="Breton G."/>
            <person name="Omelchenko M.V."/>
            <person name="Makarova K.S."/>
            <person name="Zeng Q."/>
            <person name="Gibson R."/>
            <person name="Lee H.M."/>
            <person name="Dubois J."/>
            <person name="Qiu D."/>
            <person name="Hitti J."/>
            <person name="Wolf Y.I."/>
            <person name="Tatusov R.L."/>
            <person name="Sabathe F."/>
            <person name="Doucette-Stamm L."/>
            <person name="Soucaille P."/>
            <person name="Daly M.J."/>
            <person name="Bennett G.N."/>
            <person name="Koonin E.V."/>
            <person name="Smith D.R."/>
        </authorList>
    </citation>
    <scope>NUCLEOTIDE SEQUENCE [LARGE SCALE GENOMIC DNA]</scope>
    <source>
        <strain evidence="3">ATCC 824 / DSM 792 / JCM 1419 / LMG 5710 / VKM B-1787</strain>
    </source>
</reference>
<dbReference type="InterPro" id="IPR002826">
    <property type="entry name" value="MptE-like"/>
</dbReference>
<feature type="domain" description="6-hydroxymethylpterin diphosphokinase MptE-like" evidence="1">
    <location>
        <begin position="194"/>
        <end position="360"/>
    </location>
</feature>
<dbReference type="PATRIC" id="fig|272562.8.peg.2397"/>
<dbReference type="EMBL" id="AE001437">
    <property type="protein sequence ID" value="AAK80153.1"/>
    <property type="molecule type" value="Genomic_DNA"/>
</dbReference>
<dbReference type="PIR" id="F97170">
    <property type="entry name" value="F97170"/>
</dbReference>
<dbReference type="Pfam" id="PF01973">
    <property type="entry name" value="MptE-like"/>
    <property type="match status" value="1"/>
</dbReference>
<keyword evidence="3" id="KW-1185">Reference proteome</keyword>
<dbReference type="GeneID" id="44998675"/>
<evidence type="ECO:0000259" key="1">
    <source>
        <dbReference type="Pfam" id="PF01973"/>
    </source>
</evidence>
<evidence type="ECO:0000313" key="3">
    <source>
        <dbReference type="Proteomes" id="UP000000814"/>
    </source>
</evidence>
<dbReference type="RefSeq" id="WP_010965494.1">
    <property type="nucleotide sequence ID" value="NC_003030.1"/>
</dbReference>